<evidence type="ECO:0000313" key="4">
    <source>
        <dbReference type="Proteomes" id="UP001144612"/>
    </source>
</evidence>
<feature type="region of interest" description="Disordered" evidence="1">
    <location>
        <begin position="54"/>
        <end position="81"/>
    </location>
</feature>
<accession>A0ABT4DEA0</accession>
<feature type="chain" id="PRO_5046742875" description="DUF4352 domain-containing protein" evidence="2">
    <location>
        <begin position="20"/>
        <end position="221"/>
    </location>
</feature>
<proteinExistence type="predicted"/>
<sequence>MKRSLVVILCLSLIFILVGCSKDKKANKSAQTTNKNQALEDNSKDINNLTQAVNEQNSVDKKKKQIPINTNSIQSTKTSPNKQVVKDKNNVSEKITKVNSKIKLYKGTYFDDSVYRDTTLKKYCEVVISNVTNTSFDFTAYQVNVLSTGKKSRKAIFLKNTAVFTEDGTKAIFHGKNYTLNFTFPNYHGAYPIATDMKISGCKPLAGKNFVNNGIPGHEFG</sequence>
<comment type="caution">
    <text evidence="3">The sequence shown here is derived from an EMBL/GenBank/DDBJ whole genome shotgun (WGS) entry which is preliminary data.</text>
</comment>
<reference evidence="3" key="1">
    <citation type="submission" date="2022-12" db="EMBL/GenBank/DDBJ databases">
        <title>Clostridium sp. nov., isolated from industrial wastewater.</title>
        <authorList>
            <person name="Jiayan W."/>
        </authorList>
    </citation>
    <scope>NUCLEOTIDE SEQUENCE</scope>
    <source>
        <strain evidence="3">ZC22-4</strain>
    </source>
</reference>
<gene>
    <name evidence="3" type="ORF">OW729_18775</name>
</gene>
<evidence type="ECO:0000313" key="3">
    <source>
        <dbReference type="EMBL" id="MCY6960640.1"/>
    </source>
</evidence>
<organism evidence="3 4">
    <name type="scientific">Clostridium brassicae</name>
    <dbReference type="NCBI Taxonomy" id="2999072"/>
    <lineage>
        <taxon>Bacteria</taxon>
        <taxon>Bacillati</taxon>
        <taxon>Bacillota</taxon>
        <taxon>Clostridia</taxon>
        <taxon>Eubacteriales</taxon>
        <taxon>Clostridiaceae</taxon>
        <taxon>Clostridium</taxon>
    </lineage>
</organism>
<dbReference type="RefSeq" id="WP_268063075.1">
    <property type="nucleotide sequence ID" value="NZ_JAPQFJ010000039.1"/>
</dbReference>
<keyword evidence="4" id="KW-1185">Reference proteome</keyword>
<evidence type="ECO:0000256" key="2">
    <source>
        <dbReference type="SAM" id="SignalP"/>
    </source>
</evidence>
<evidence type="ECO:0000256" key="1">
    <source>
        <dbReference type="SAM" id="MobiDB-lite"/>
    </source>
</evidence>
<dbReference type="EMBL" id="JAPQFJ010000039">
    <property type="protein sequence ID" value="MCY6960640.1"/>
    <property type="molecule type" value="Genomic_DNA"/>
</dbReference>
<protein>
    <recommendedName>
        <fullName evidence="5">DUF4352 domain-containing protein</fullName>
    </recommendedName>
</protein>
<dbReference type="PROSITE" id="PS51257">
    <property type="entry name" value="PROKAR_LIPOPROTEIN"/>
    <property type="match status" value="1"/>
</dbReference>
<name>A0ABT4DEA0_9CLOT</name>
<keyword evidence="2" id="KW-0732">Signal</keyword>
<feature type="signal peptide" evidence="2">
    <location>
        <begin position="1"/>
        <end position="19"/>
    </location>
</feature>
<feature type="compositionally biased region" description="Polar residues" evidence="1">
    <location>
        <begin position="67"/>
        <end position="81"/>
    </location>
</feature>
<dbReference type="Proteomes" id="UP001144612">
    <property type="component" value="Unassembled WGS sequence"/>
</dbReference>
<evidence type="ECO:0008006" key="5">
    <source>
        <dbReference type="Google" id="ProtNLM"/>
    </source>
</evidence>